<gene>
    <name evidence="5" type="ORF">OPV22_018654</name>
</gene>
<evidence type="ECO:0000313" key="6">
    <source>
        <dbReference type="Proteomes" id="UP001222027"/>
    </source>
</evidence>
<evidence type="ECO:0000256" key="2">
    <source>
        <dbReference type="RuleBase" id="RU361125"/>
    </source>
</evidence>
<dbReference type="Pfam" id="PF01167">
    <property type="entry name" value="Tub"/>
    <property type="match status" value="1"/>
</dbReference>
<comment type="caution">
    <text evidence="5">The sequence shown here is derived from an EMBL/GenBank/DDBJ whole genome shotgun (WGS) entry which is preliminary data.</text>
</comment>
<comment type="similarity">
    <text evidence="1 2">Belongs to the TUB family.</text>
</comment>
<reference evidence="5 6" key="1">
    <citation type="submission" date="2022-12" db="EMBL/GenBank/DDBJ databases">
        <title>Chromosome-scale assembly of the Ensete ventricosum genome.</title>
        <authorList>
            <person name="Dussert Y."/>
            <person name="Stocks J."/>
            <person name="Wendawek A."/>
            <person name="Woldeyes F."/>
            <person name="Nichols R.A."/>
            <person name="Borrell J.S."/>
        </authorList>
    </citation>
    <scope>NUCLEOTIDE SEQUENCE [LARGE SCALE GENOMIC DNA]</scope>
    <source>
        <strain evidence="6">cv. Maze</strain>
        <tissue evidence="5">Seeds</tissue>
    </source>
</reference>
<evidence type="ECO:0000256" key="1">
    <source>
        <dbReference type="ARBA" id="ARBA00007129"/>
    </source>
</evidence>
<dbReference type="SUPFAM" id="SSF54518">
    <property type="entry name" value="Tubby C-terminal domain-like"/>
    <property type="match status" value="1"/>
</dbReference>
<dbReference type="PROSITE" id="PS01200">
    <property type="entry name" value="TUB_1"/>
    <property type="match status" value="1"/>
</dbReference>
<evidence type="ECO:0000313" key="5">
    <source>
        <dbReference type="EMBL" id="KAJ8486169.1"/>
    </source>
</evidence>
<accession>A0AAV8R0P7</accession>
<organism evidence="5 6">
    <name type="scientific">Ensete ventricosum</name>
    <name type="common">Abyssinian banana</name>
    <name type="synonym">Musa ensete</name>
    <dbReference type="NCBI Taxonomy" id="4639"/>
    <lineage>
        <taxon>Eukaryota</taxon>
        <taxon>Viridiplantae</taxon>
        <taxon>Streptophyta</taxon>
        <taxon>Embryophyta</taxon>
        <taxon>Tracheophyta</taxon>
        <taxon>Spermatophyta</taxon>
        <taxon>Magnoliopsida</taxon>
        <taxon>Liliopsida</taxon>
        <taxon>Zingiberales</taxon>
        <taxon>Musaceae</taxon>
        <taxon>Ensete</taxon>
    </lineage>
</organism>
<dbReference type="AlphaFoldDB" id="A0AAV8R0P7"/>
<sequence length="383" mass="42357">MALGKALLSRVSSSSAGWQRRDSEAGGVGGRAEDMEEGGRDGASTAAAAAAAQEEEEERWASILPELLREIVRRVEAGGERWPMRKDVVSCACVCRSWREVTRGVVRPPLETGKITFPSSLKQPGPADTPIRCFIKRNKMSSTFYLYLSLTQTFMDKGKFLLAARRFRRGAHIGYIISLDADDLSQGSNAYVGKLRSDFLGSNFTIYDSRPPYDGAKASSSRASRRFASKQISPQVPAGNFEIGRLSYKFNLLKSRGPRRMHCSLYHPVVVQDSSEEDMLKSKAHSPGMSLVLQNKAPRWHEHLQCWCLNFHGRVTVASVKNFQLVATADSSRPGGIGDDETVLLQFGKVGNDMFTMDYRQPLSAFQAFAICLTSFGTKFACE</sequence>
<protein>
    <recommendedName>
        <fullName evidence="2">Tubby-like F-box protein</fullName>
    </recommendedName>
</protein>
<name>A0AAV8R0P7_ENSVE</name>
<feature type="region of interest" description="Disordered" evidence="3">
    <location>
        <begin position="1"/>
        <end position="52"/>
    </location>
</feature>
<dbReference type="InterPro" id="IPR000007">
    <property type="entry name" value="Tubby_C"/>
</dbReference>
<feature type="domain" description="Tubby C-terminal" evidence="4">
    <location>
        <begin position="121"/>
        <end position="378"/>
    </location>
</feature>
<keyword evidence="6" id="KW-1185">Reference proteome</keyword>
<feature type="compositionally biased region" description="Basic and acidic residues" evidence="3">
    <location>
        <begin position="31"/>
        <end position="40"/>
    </location>
</feature>
<dbReference type="InterPro" id="IPR025659">
    <property type="entry name" value="Tubby-like_C"/>
</dbReference>
<dbReference type="Gene3D" id="3.20.90.10">
    <property type="entry name" value="Tubby Protein, Chain A"/>
    <property type="match status" value="1"/>
</dbReference>
<dbReference type="PANTHER" id="PTHR16517:SF50">
    <property type="entry name" value="TUBBY-LIKE F-BOX PROTEIN 7"/>
    <property type="match status" value="1"/>
</dbReference>
<evidence type="ECO:0000256" key="3">
    <source>
        <dbReference type="SAM" id="MobiDB-lite"/>
    </source>
</evidence>
<dbReference type="Proteomes" id="UP001222027">
    <property type="component" value="Unassembled WGS sequence"/>
</dbReference>
<evidence type="ECO:0000259" key="4">
    <source>
        <dbReference type="Pfam" id="PF01167"/>
    </source>
</evidence>
<dbReference type="PROSITE" id="PS01201">
    <property type="entry name" value="TUB_2"/>
    <property type="match status" value="1"/>
</dbReference>
<dbReference type="EMBL" id="JAQQAF010000005">
    <property type="protein sequence ID" value="KAJ8486169.1"/>
    <property type="molecule type" value="Genomic_DNA"/>
</dbReference>
<proteinExistence type="inferred from homology"/>
<dbReference type="PRINTS" id="PR01573">
    <property type="entry name" value="SUPERTUBBY"/>
</dbReference>
<dbReference type="InterPro" id="IPR018066">
    <property type="entry name" value="Tubby_C_CS"/>
</dbReference>
<dbReference type="PANTHER" id="PTHR16517">
    <property type="entry name" value="TUBBY-RELATED"/>
    <property type="match status" value="1"/>
</dbReference>